<reference evidence="2" key="1">
    <citation type="journal article" date="2023" name="Mol. Phylogenet. Evol.">
        <title>Genome-scale phylogeny and comparative genomics of the fungal order Sordariales.</title>
        <authorList>
            <person name="Hensen N."/>
            <person name="Bonometti L."/>
            <person name="Westerberg I."/>
            <person name="Brannstrom I.O."/>
            <person name="Guillou S."/>
            <person name="Cros-Aarteil S."/>
            <person name="Calhoun S."/>
            <person name="Haridas S."/>
            <person name="Kuo A."/>
            <person name="Mondo S."/>
            <person name="Pangilinan J."/>
            <person name="Riley R."/>
            <person name="LaButti K."/>
            <person name="Andreopoulos B."/>
            <person name="Lipzen A."/>
            <person name="Chen C."/>
            <person name="Yan M."/>
            <person name="Daum C."/>
            <person name="Ng V."/>
            <person name="Clum A."/>
            <person name="Steindorff A."/>
            <person name="Ohm R.A."/>
            <person name="Martin F."/>
            <person name="Silar P."/>
            <person name="Natvig D.O."/>
            <person name="Lalanne C."/>
            <person name="Gautier V."/>
            <person name="Ament-Velasquez S.L."/>
            <person name="Kruys A."/>
            <person name="Hutchinson M.I."/>
            <person name="Powell A.J."/>
            <person name="Barry K."/>
            <person name="Miller A.N."/>
            <person name="Grigoriev I.V."/>
            <person name="Debuchy R."/>
            <person name="Gladieux P."/>
            <person name="Hiltunen Thoren M."/>
            <person name="Johannesson H."/>
        </authorList>
    </citation>
    <scope>NUCLEOTIDE SEQUENCE</scope>
    <source>
        <strain evidence="2">CBS 757.83</strain>
    </source>
</reference>
<gene>
    <name evidence="2" type="ORF">N658DRAFT_297055</name>
</gene>
<sequence length="123" mass="12645">MALICKAAAAGTRCKASSEPSRASTVGPFNLEVAQAAVGWTRSGQVNGRLAAPPPRRSPNLQVIPSQTGCNPGSLADPCTCKALQPPSCAKRPACSLLGSVGCRRSSSRSIPQVPTVYKPGRT</sequence>
<feature type="region of interest" description="Disordered" evidence="1">
    <location>
        <begin position="45"/>
        <end position="66"/>
    </location>
</feature>
<proteinExistence type="predicted"/>
<evidence type="ECO:0000313" key="3">
    <source>
        <dbReference type="Proteomes" id="UP001305647"/>
    </source>
</evidence>
<evidence type="ECO:0000256" key="1">
    <source>
        <dbReference type="SAM" id="MobiDB-lite"/>
    </source>
</evidence>
<reference evidence="2" key="2">
    <citation type="submission" date="2023-05" db="EMBL/GenBank/DDBJ databases">
        <authorList>
            <consortium name="Lawrence Berkeley National Laboratory"/>
            <person name="Steindorff A."/>
            <person name="Hensen N."/>
            <person name="Bonometti L."/>
            <person name="Westerberg I."/>
            <person name="Brannstrom I.O."/>
            <person name="Guillou S."/>
            <person name="Cros-Aarteil S."/>
            <person name="Calhoun S."/>
            <person name="Haridas S."/>
            <person name="Kuo A."/>
            <person name="Mondo S."/>
            <person name="Pangilinan J."/>
            <person name="Riley R."/>
            <person name="Labutti K."/>
            <person name="Andreopoulos B."/>
            <person name="Lipzen A."/>
            <person name="Chen C."/>
            <person name="Yanf M."/>
            <person name="Daum C."/>
            <person name="Ng V."/>
            <person name="Clum A."/>
            <person name="Ohm R."/>
            <person name="Martin F."/>
            <person name="Silar P."/>
            <person name="Natvig D."/>
            <person name="Lalanne C."/>
            <person name="Gautier V."/>
            <person name="Ament-Velasquez S.L."/>
            <person name="Kruys A."/>
            <person name="Hutchinson M.I."/>
            <person name="Powell A.J."/>
            <person name="Barry K."/>
            <person name="Miller A.N."/>
            <person name="Grigoriev I.V."/>
            <person name="Debuchy R."/>
            <person name="Gladieux P."/>
            <person name="Thoren M.H."/>
            <person name="Johannesson H."/>
        </authorList>
    </citation>
    <scope>NUCLEOTIDE SEQUENCE</scope>
    <source>
        <strain evidence="2">CBS 757.83</strain>
    </source>
</reference>
<feature type="region of interest" description="Disordered" evidence="1">
    <location>
        <begin position="102"/>
        <end position="123"/>
    </location>
</feature>
<accession>A0AAN6PV19</accession>
<dbReference type="AlphaFoldDB" id="A0AAN6PV19"/>
<keyword evidence="3" id="KW-1185">Reference proteome</keyword>
<dbReference type="Proteomes" id="UP001305647">
    <property type="component" value="Unassembled WGS sequence"/>
</dbReference>
<protein>
    <submittedName>
        <fullName evidence="2">Uncharacterized protein</fullName>
    </submittedName>
</protein>
<name>A0AAN6PV19_9PEZI</name>
<comment type="caution">
    <text evidence="2">The sequence shown here is derived from an EMBL/GenBank/DDBJ whole genome shotgun (WGS) entry which is preliminary data.</text>
</comment>
<evidence type="ECO:0000313" key="2">
    <source>
        <dbReference type="EMBL" id="KAK4097174.1"/>
    </source>
</evidence>
<dbReference type="EMBL" id="MU863682">
    <property type="protein sequence ID" value="KAK4097174.1"/>
    <property type="molecule type" value="Genomic_DNA"/>
</dbReference>
<organism evidence="2 3">
    <name type="scientific">Parathielavia hyrcaniae</name>
    <dbReference type="NCBI Taxonomy" id="113614"/>
    <lineage>
        <taxon>Eukaryota</taxon>
        <taxon>Fungi</taxon>
        <taxon>Dikarya</taxon>
        <taxon>Ascomycota</taxon>
        <taxon>Pezizomycotina</taxon>
        <taxon>Sordariomycetes</taxon>
        <taxon>Sordariomycetidae</taxon>
        <taxon>Sordariales</taxon>
        <taxon>Chaetomiaceae</taxon>
        <taxon>Parathielavia</taxon>
    </lineage>
</organism>